<sequence length="278" mass="30869">MIINCKGALVDLSIPKIMGILNVTPDSFFDGGNYISKKSVLQQCEKMLNDGANFIDIGAYSSRPGAKDVSETEETERLLNVITPIMKEFPDILLSVDTFRSSVAKASIEAGAAIVNDISGGDLDDNMFATVSELQVPYILMHMKGTPQNMQTHTGYKNITKEVNLHLSEKVYKARSYGINDIILDPGFGFAKTLEENYELMNHMEMLHFFDLPILVGISRKSMIYKLFDTTPDNALNGTSILNTIALQKRAHILRVHDVKEASECVTIWNQLNATTIS</sequence>
<dbReference type="InterPro" id="IPR011005">
    <property type="entry name" value="Dihydropteroate_synth-like_sf"/>
</dbReference>
<evidence type="ECO:0000313" key="12">
    <source>
        <dbReference type="Proteomes" id="UP001143545"/>
    </source>
</evidence>
<evidence type="ECO:0000256" key="2">
    <source>
        <dbReference type="ARBA" id="ARBA00001946"/>
    </source>
</evidence>
<protein>
    <recommendedName>
        <fullName evidence="4 9">Dihydropteroate synthase</fullName>
        <shortName evidence="9">DHPS</shortName>
        <ecNumber evidence="4 9">2.5.1.15</ecNumber>
    </recommendedName>
    <alternativeName>
        <fullName evidence="9">Dihydropteroate pyrophosphorylase</fullName>
    </alternativeName>
</protein>
<dbReference type="Gene3D" id="3.20.20.20">
    <property type="entry name" value="Dihydropteroate synthase-like"/>
    <property type="match status" value="1"/>
</dbReference>
<dbReference type="SUPFAM" id="SSF51717">
    <property type="entry name" value="Dihydropteroate synthetase-like"/>
    <property type="match status" value="1"/>
</dbReference>
<dbReference type="GO" id="GO:0046872">
    <property type="term" value="F:metal ion binding"/>
    <property type="evidence" value="ECO:0007669"/>
    <property type="project" value="UniProtKB-KW"/>
</dbReference>
<evidence type="ECO:0000256" key="8">
    <source>
        <dbReference type="ARBA" id="ARBA00022909"/>
    </source>
</evidence>
<feature type="domain" description="Pterin-binding" evidence="10">
    <location>
        <begin position="15"/>
        <end position="267"/>
    </location>
</feature>
<evidence type="ECO:0000256" key="3">
    <source>
        <dbReference type="ARBA" id="ARBA00004763"/>
    </source>
</evidence>
<dbReference type="GO" id="GO:0046654">
    <property type="term" value="P:tetrahydrofolate biosynthetic process"/>
    <property type="evidence" value="ECO:0007669"/>
    <property type="project" value="TreeGrafter"/>
</dbReference>
<evidence type="ECO:0000256" key="7">
    <source>
        <dbReference type="ARBA" id="ARBA00022842"/>
    </source>
</evidence>
<evidence type="ECO:0000256" key="6">
    <source>
        <dbReference type="ARBA" id="ARBA00022723"/>
    </source>
</evidence>
<evidence type="ECO:0000256" key="4">
    <source>
        <dbReference type="ARBA" id="ARBA00012458"/>
    </source>
</evidence>
<name>A0A9W6B7M2_9FLAO</name>
<dbReference type="AlphaFoldDB" id="A0A9W6B7M2"/>
<evidence type="ECO:0000313" key="11">
    <source>
        <dbReference type="EMBL" id="GLB54026.1"/>
    </source>
</evidence>
<reference evidence="11" key="1">
    <citation type="submission" date="2022-07" db="EMBL/GenBank/DDBJ databases">
        <title>Taxonomy of Novel Oxalotrophic and Methylotrophic Bacteria.</title>
        <authorList>
            <person name="Sahin N."/>
            <person name="Tani A."/>
        </authorList>
    </citation>
    <scope>NUCLEOTIDE SEQUENCE</scope>
    <source>
        <strain evidence="11">AM327</strain>
    </source>
</reference>
<keyword evidence="6 9" id="KW-0479">Metal-binding</keyword>
<dbReference type="GO" id="GO:0046656">
    <property type="term" value="P:folic acid biosynthetic process"/>
    <property type="evidence" value="ECO:0007669"/>
    <property type="project" value="UniProtKB-KW"/>
</dbReference>
<dbReference type="NCBIfam" id="TIGR01496">
    <property type="entry name" value="DHPS"/>
    <property type="match status" value="1"/>
</dbReference>
<proteinExistence type="inferred from homology"/>
<keyword evidence="12" id="KW-1185">Reference proteome</keyword>
<evidence type="ECO:0000259" key="10">
    <source>
        <dbReference type="PROSITE" id="PS50972"/>
    </source>
</evidence>
<organism evidence="11 12">
    <name type="scientific">Neptunitalea chrysea</name>
    <dbReference type="NCBI Taxonomy" id="1647581"/>
    <lineage>
        <taxon>Bacteria</taxon>
        <taxon>Pseudomonadati</taxon>
        <taxon>Bacteroidota</taxon>
        <taxon>Flavobacteriia</taxon>
        <taxon>Flavobacteriales</taxon>
        <taxon>Flavobacteriaceae</taxon>
        <taxon>Neptunitalea</taxon>
    </lineage>
</organism>
<comment type="similarity">
    <text evidence="9">Belongs to the DHPS family.</text>
</comment>
<dbReference type="InterPro" id="IPR006390">
    <property type="entry name" value="DHP_synth_dom"/>
</dbReference>
<keyword evidence="7 9" id="KW-0460">Magnesium</keyword>
<dbReference type="PROSITE" id="PS00792">
    <property type="entry name" value="DHPS_1"/>
    <property type="match status" value="1"/>
</dbReference>
<dbReference type="PANTHER" id="PTHR20941">
    <property type="entry name" value="FOLATE SYNTHESIS PROTEINS"/>
    <property type="match status" value="1"/>
</dbReference>
<dbReference type="InterPro" id="IPR000489">
    <property type="entry name" value="Pterin-binding_dom"/>
</dbReference>
<comment type="caution">
    <text evidence="11">The sequence shown here is derived from an EMBL/GenBank/DDBJ whole genome shotgun (WGS) entry which is preliminary data.</text>
</comment>
<dbReference type="InterPro" id="IPR045031">
    <property type="entry name" value="DHP_synth-like"/>
</dbReference>
<dbReference type="GO" id="GO:0005829">
    <property type="term" value="C:cytosol"/>
    <property type="evidence" value="ECO:0007669"/>
    <property type="project" value="TreeGrafter"/>
</dbReference>
<dbReference type="RefSeq" id="WP_281756391.1">
    <property type="nucleotide sequence ID" value="NZ_BRVP01000031.1"/>
</dbReference>
<evidence type="ECO:0000256" key="5">
    <source>
        <dbReference type="ARBA" id="ARBA00022679"/>
    </source>
</evidence>
<comment type="cofactor">
    <cofactor evidence="2 9">
        <name>Mg(2+)</name>
        <dbReference type="ChEBI" id="CHEBI:18420"/>
    </cofactor>
</comment>
<dbReference type="EC" id="2.5.1.15" evidence="4 9"/>
<keyword evidence="8 9" id="KW-0289">Folate biosynthesis</keyword>
<accession>A0A9W6B7M2</accession>
<dbReference type="GO" id="GO:0004156">
    <property type="term" value="F:dihydropteroate synthase activity"/>
    <property type="evidence" value="ECO:0007669"/>
    <property type="project" value="UniProtKB-EC"/>
</dbReference>
<dbReference type="Pfam" id="PF00809">
    <property type="entry name" value="Pterin_bind"/>
    <property type="match status" value="1"/>
</dbReference>
<dbReference type="EMBL" id="BRVP01000031">
    <property type="protein sequence ID" value="GLB54026.1"/>
    <property type="molecule type" value="Genomic_DNA"/>
</dbReference>
<dbReference type="PROSITE" id="PS50972">
    <property type="entry name" value="PTERIN_BINDING"/>
    <property type="match status" value="1"/>
</dbReference>
<evidence type="ECO:0000256" key="1">
    <source>
        <dbReference type="ARBA" id="ARBA00000012"/>
    </source>
</evidence>
<dbReference type="Proteomes" id="UP001143545">
    <property type="component" value="Unassembled WGS sequence"/>
</dbReference>
<evidence type="ECO:0000256" key="9">
    <source>
        <dbReference type="RuleBase" id="RU361205"/>
    </source>
</evidence>
<gene>
    <name evidence="11" type="primary">folP</name>
    <name evidence="11" type="ORF">NBRC110019_30670</name>
</gene>
<dbReference type="PANTHER" id="PTHR20941:SF1">
    <property type="entry name" value="FOLIC ACID SYNTHESIS PROTEIN FOL1"/>
    <property type="match status" value="1"/>
</dbReference>
<comment type="pathway">
    <text evidence="3 9">Cofactor biosynthesis; tetrahydrofolate biosynthesis; 7,8-dihydrofolate from 2-amino-4-hydroxy-6-hydroxymethyl-7,8-dihydropteridine diphosphate and 4-aminobenzoate: step 1/2.</text>
</comment>
<keyword evidence="5 9" id="KW-0808">Transferase</keyword>
<dbReference type="CDD" id="cd00739">
    <property type="entry name" value="DHPS"/>
    <property type="match status" value="1"/>
</dbReference>
<comment type="function">
    <text evidence="9">Catalyzes the condensation of para-aminobenzoate (pABA) with 6-hydroxymethyl-7,8-dihydropterin diphosphate (DHPt-PP) to form 7,8-dihydropteroate (H2Pte), the immediate precursor of folate derivatives.</text>
</comment>
<comment type="catalytic activity">
    <reaction evidence="1">
        <text>(7,8-dihydropterin-6-yl)methyl diphosphate + 4-aminobenzoate = 7,8-dihydropteroate + diphosphate</text>
        <dbReference type="Rhea" id="RHEA:19949"/>
        <dbReference type="ChEBI" id="CHEBI:17836"/>
        <dbReference type="ChEBI" id="CHEBI:17839"/>
        <dbReference type="ChEBI" id="CHEBI:33019"/>
        <dbReference type="ChEBI" id="CHEBI:72950"/>
        <dbReference type="EC" id="2.5.1.15"/>
    </reaction>
</comment>